<sequence length="130" mass="14624">MGSEGEPLVIGGIAPRSTTTQRHYQFKYKNIPGLDDRLSTNEQNIYNLSSGQWIIPSVSGQCFPPNAHFLIEKINYDKGIMYGGIVPSDDGYIPTDSIYLFQLSHNTIVSYIYTLPIYRIVEIFEGNADL</sequence>
<proteinExistence type="predicted"/>
<accession>A0A1X7T3Q4</accession>
<name>A0A1X7T3Q4_AMPQE</name>
<protein>
    <submittedName>
        <fullName evidence="1">Uncharacterized protein</fullName>
    </submittedName>
</protein>
<dbReference type="InParanoid" id="A0A1X7T3Q4"/>
<evidence type="ECO:0000313" key="1">
    <source>
        <dbReference type="EnsemblMetazoa" id="Aqu2.1.08997_001"/>
    </source>
</evidence>
<dbReference type="EnsemblMetazoa" id="Aqu2.1.08997_001">
    <property type="protein sequence ID" value="Aqu2.1.08997_001"/>
    <property type="gene ID" value="Aqu2.1.08997"/>
</dbReference>
<organism evidence="1">
    <name type="scientific">Amphimedon queenslandica</name>
    <name type="common">Sponge</name>
    <dbReference type="NCBI Taxonomy" id="400682"/>
    <lineage>
        <taxon>Eukaryota</taxon>
        <taxon>Metazoa</taxon>
        <taxon>Porifera</taxon>
        <taxon>Demospongiae</taxon>
        <taxon>Heteroscleromorpha</taxon>
        <taxon>Haplosclerida</taxon>
        <taxon>Niphatidae</taxon>
        <taxon>Amphimedon</taxon>
    </lineage>
</organism>
<reference evidence="1" key="1">
    <citation type="submission" date="2017-05" db="UniProtKB">
        <authorList>
            <consortium name="EnsemblMetazoa"/>
        </authorList>
    </citation>
    <scope>IDENTIFICATION</scope>
</reference>
<dbReference type="OrthoDB" id="10251809at2759"/>
<dbReference type="AlphaFoldDB" id="A0A1X7T3Q4"/>